<dbReference type="GO" id="GO:0020037">
    <property type="term" value="F:heme binding"/>
    <property type="evidence" value="ECO:0007669"/>
    <property type="project" value="UniProtKB-UniRule"/>
</dbReference>
<dbReference type="PANTHER" id="PTHR19359:SF14">
    <property type="entry name" value="CYTOCHROME B5 A"/>
    <property type="match status" value="1"/>
</dbReference>
<evidence type="ECO:0000256" key="3">
    <source>
        <dbReference type="ARBA" id="ARBA00022692"/>
    </source>
</evidence>
<evidence type="ECO:0000256" key="6">
    <source>
        <dbReference type="ARBA" id="ARBA00023136"/>
    </source>
</evidence>
<keyword evidence="8" id="KW-1133">Transmembrane helix</keyword>
<comment type="caution">
    <text evidence="10">The sequence shown here is derived from an EMBL/GenBank/DDBJ whole genome shotgun (WGS) entry which is preliminary data.</text>
</comment>
<dbReference type="InterPro" id="IPR018506">
    <property type="entry name" value="Cyt_B5_heme-BS"/>
</dbReference>
<comment type="subcellular location">
    <subcellularLocation>
        <location evidence="1">Membrane</location>
    </subcellularLocation>
</comment>
<gene>
    <name evidence="10" type="ORF">QLX08_000059</name>
</gene>
<feature type="domain" description="Cytochrome b5 heme-binding" evidence="9">
    <location>
        <begin position="1"/>
        <end position="76"/>
    </location>
</feature>
<dbReference type="GO" id="GO:0016020">
    <property type="term" value="C:membrane"/>
    <property type="evidence" value="ECO:0007669"/>
    <property type="project" value="UniProtKB-SubCell"/>
</dbReference>
<dbReference type="SUPFAM" id="SSF55856">
    <property type="entry name" value="Cytochrome b5-like heme/steroid binding domain"/>
    <property type="match status" value="1"/>
</dbReference>
<keyword evidence="6 8" id="KW-0472">Membrane</keyword>
<keyword evidence="2 8" id="KW-0349">Heme</keyword>
<feature type="transmembrane region" description="Helical" evidence="8">
    <location>
        <begin position="111"/>
        <end position="131"/>
    </location>
</feature>
<organism evidence="10 11">
    <name type="scientific">Tetragonisca angustula</name>
    <dbReference type="NCBI Taxonomy" id="166442"/>
    <lineage>
        <taxon>Eukaryota</taxon>
        <taxon>Metazoa</taxon>
        <taxon>Ecdysozoa</taxon>
        <taxon>Arthropoda</taxon>
        <taxon>Hexapoda</taxon>
        <taxon>Insecta</taxon>
        <taxon>Pterygota</taxon>
        <taxon>Neoptera</taxon>
        <taxon>Endopterygota</taxon>
        <taxon>Hymenoptera</taxon>
        <taxon>Apocrita</taxon>
        <taxon>Aculeata</taxon>
        <taxon>Apoidea</taxon>
        <taxon>Anthophila</taxon>
        <taxon>Apidae</taxon>
        <taxon>Tetragonisca</taxon>
    </lineage>
</organism>
<evidence type="ECO:0000256" key="7">
    <source>
        <dbReference type="ARBA" id="ARBA00038168"/>
    </source>
</evidence>
<dbReference type="EMBL" id="JAWNGG020000001">
    <property type="protein sequence ID" value="KAK9310749.1"/>
    <property type="molecule type" value="Genomic_DNA"/>
</dbReference>
<dbReference type="PROSITE" id="PS50255">
    <property type="entry name" value="CYTOCHROME_B5_2"/>
    <property type="match status" value="1"/>
</dbReference>
<dbReference type="Pfam" id="PF00173">
    <property type="entry name" value="Cyt-b5"/>
    <property type="match status" value="1"/>
</dbReference>
<protein>
    <recommendedName>
        <fullName evidence="9">Cytochrome b5 heme-binding domain-containing protein</fullName>
    </recommendedName>
</protein>
<evidence type="ECO:0000259" key="9">
    <source>
        <dbReference type="PROSITE" id="PS50255"/>
    </source>
</evidence>
<dbReference type="FunFam" id="3.10.120.10:FF:000002">
    <property type="entry name" value="Cytochrome b5 type B"/>
    <property type="match status" value="1"/>
</dbReference>
<dbReference type="PRINTS" id="PR00363">
    <property type="entry name" value="CYTOCHROMEB5"/>
</dbReference>
<dbReference type="Gene3D" id="3.10.120.10">
    <property type="entry name" value="Cytochrome b5-like heme/steroid binding domain"/>
    <property type="match status" value="1"/>
</dbReference>
<keyword evidence="3 8" id="KW-0812">Transmembrane</keyword>
<keyword evidence="11" id="KW-1185">Reference proteome</keyword>
<comment type="similarity">
    <text evidence="7 8">Belongs to the cytochrome b5 family.</text>
</comment>
<keyword evidence="5 8" id="KW-0408">Iron</keyword>
<dbReference type="InterPro" id="IPR001199">
    <property type="entry name" value="Cyt_B5-like_heme/steroid-bd"/>
</dbReference>
<dbReference type="PROSITE" id="PS00191">
    <property type="entry name" value="CYTOCHROME_B5_1"/>
    <property type="match status" value="1"/>
</dbReference>
<dbReference type="PANTHER" id="PTHR19359">
    <property type="entry name" value="CYTOCHROME B5"/>
    <property type="match status" value="1"/>
</dbReference>
<evidence type="ECO:0000256" key="4">
    <source>
        <dbReference type="ARBA" id="ARBA00022723"/>
    </source>
</evidence>
<dbReference type="Proteomes" id="UP001432146">
    <property type="component" value="Unassembled WGS sequence"/>
</dbReference>
<dbReference type="InterPro" id="IPR036400">
    <property type="entry name" value="Cyt_B5-like_heme/steroid_sf"/>
</dbReference>
<evidence type="ECO:0000313" key="10">
    <source>
        <dbReference type="EMBL" id="KAK9310749.1"/>
    </source>
</evidence>
<reference evidence="10 11" key="1">
    <citation type="submission" date="2024-05" db="EMBL/GenBank/DDBJ databases">
        <title>The nuclear and mitochondrial genome assemblies of Tetragonisca angustula (Apidae: Meliponini), a tiny yet remarkable pollinator in the Neotropics.</title>
        <authorList>
            <person name="Ferrari R."/>
            <person name="Ricardo P.C."/>
            <person name="Dias F.C."/>
            <person name="Araujo N.S."/>
            <person name="Soares D.O."/>
            <person name="Zhou Q.-S."/>
            <person name="Zhu C.-D."/>
            <person name="Coutinho L."/>
            <person name="Airas M.C."/>
            <person name="Batista T.M."/>
        </authorList>
    </citation>
    <scope>NUCLEOTIDE SEQUENCE [LARGE SCALE GENOMIC DNA]</scope>
    <source>
        <strain evidence="10">ASF017062</strain>
        <tissue evidence="10">Abdomen</tissue>
    </source>
</reference>
<dbReference type="InterPro" id="IPR050668">
    <property type="entry name" value="Cytochrome_b5"/>
</dbReference>
<keyword evidence="4 8" id="KW-0479">Metal-binding</keyword>
<name>A0AAW1AKF7_9HYME</name>
<accession>A0AAW1AKF7</accession>
<dbReference type="GO" id="GO:0046872">
    <property type="term" value="F:metal ion binding"/>
    <property type="evidence" value="ECO:0007669"/>
    <property type="project" value="UniProtKB-UniRule"/>
</dbReference>
<evidence type="ECO:0000313" key="11">
    <source>
        <dbReference type="Proteomes" id="UP001432146"/>
    </source>
</evidence>
<dbReference type="SMART" id="SM01117">
    <property type="entry name" value="Cyt-b5"/>
    <property type="match status" value="1"/>
</dbReference>
<evidence type="ECO:0000256" key="2">
    <source>
        <dbReference type="ARBA" id="ARBA00022617"/>
    </source>
</evidence>
<sequence length="133" mass="15083">MSKTYSEVAKHNTAADLWIVYKDGVYDITKFLKEHPGGEEVLLNLAGKDSTKCFDDIGHSIEAIHLRETYKIGTVAGDLFGTETLTNGVQDTRIDDDNWEYEPPKYERSPWLPVTIAVGVVVYASILYYLWYS</sequence>
<evidence type="ECO:0000256" key="5">
    <source>
        <dbReference type="ARBA" id="ARBA00023004"/>
    </source>
</evidence>
<proteinExistence type="inferred from homology"/>
<evidence type="ECO:0000256" key="8">
    <source>
        <dbReference type="RuleBase" id="RU362121"/>
    </source>
</evidence>
<dbReference type="AlphaFoldDB" id="A0AAW1AKF7"/>
<evidence type="ECO:0000256" key="1">
    <source>
        <dbReference type="ARBA" id="ARBA00004370"/>
    </source>
</evidence>